<feature type="domain" description="PDZ" evidence="3">
    <location>
        <begin position="35"/>
        <end position="97"/>
    </location>
</feature>
<dbReference type="GO" id="GO:0001664">
    <property type="term" value="F:G protein-coupled receptor binding"/>
    <property type="evidence" value="ECO:0007669"/>
    <property type="project" value="TreeGrafter"/>
</dbReference>
<evidence type="ECO:0000256" key="2">
    <source>
        <dbReference type="SAM" id="MobiDB-lite"/>
    </source>
</evidence>
<feature type="region of interest" description="Disordered" evidence="2">
    <location>
        <begin position="1"/>
        <end position="22"/>
    </location>
</feature>
<dbReference type="Pfam" id="PF09128">
    <property type="entry name" value="RGS-like"/>
    <property type="match status" value="1"/>
</dbReference>
<name>A0A3Q3QHL4_MONAL</name>
<evidence type="ECO:0000256" key="1">
    <source>
        <dbReference type="SAM" id="Coils"/>
    </source>
</evidence>
<dbReference type="GO" id="GO:0005085">
    <property type="term" value="F:guanyl-nucleotide exchange factor activity"/>
    <property type="evidence" value="ECO:0007669"/>
    <property type="project" value="InterPro"/>
</dbReference>
<dbReference type="STRING" id="43700.ENSMALP00000012876"/>
<dbReference type="Gene3D" id="1.10.167.10">
    <property type="entry name" value="Regulator of G-protein Signalling 4, domain 2"/>
    <property type="match status" value="1"/>
</dbReference>
<keyword evidence="5" id="KW-1185">Reference proteome</keyword>
<organism evidence="4 5">
    <name type="scientific">Monopterus albus</name>
    <name type="common">Swamp eel</name>
    <dbReference type="NCBI Taxonomy" id="43700"/>
    <lineage>
        <taxon>Eukaryota</taxon>
        <taxon>Metazoa</taxon>
        <taxon>Chordata</taxon>
        <taxon>Craniata</taxon>
        <taxon>Vertebrata</taxon>
        <taxon>Euteleostomi</taxon>
        <taxon>Actinopterygii</taxon>
        <taxon>Neopterygii</taxon>
        <taxon>Teleostei</taxon>
        <taxon>Neoteleostei</taxon>
        <taxon>Acanthomorphata</taxon>
        <taxon>Anabantaria</taxon>
        <taxon>Synbranchiformes</taxon>
        <taxon>Synbranchidae</taxon>
        <taxon>Monopterus</taxon>
    </lineage>
</organism>
<sequence length="508" mass="56761">LSSLTIGDSERKSSTTQQREPTVDISVEPGLVQRCVVVQKDQLGFGFTVCGERIKLVQNVRPGAAFKAGVQEGDRIIKVNGSLVSSMSHQEVVKLIKGPYVAMTLQGPPPSATSLSLEPLPTDLTSNQRTPLGGDTPPTPPPPLPSGLGSAPSQRITGPKPLQDPEVQKHATEILRKMLEQEEAELQDFMEEWLRNPSPSLEERIESAKRRAHQVRVKIQQDQQEGTRSESVTSYVKAGERLSMDSSEGDIEVRKAQIIGPEEDDEEEYGYAFNEMDGPFQDIELLKSRPAHMMVLMRYVFTQLLDPNPLLFYLSVEAYLGSSPKDARALAPQICSHFLDPDAPLKIKVREEYLTDISRLHAQEDIRGPLSELQQQVLPDIQDQILDYNKQLMGLGSLFGEGDLQHLDGDPAKERQVVDRQVTALWEISKHEEDRSPLASAVLLYLRHSGIKLRDSKVFPGLSIEKEKWLAFLKTKKLSGIKKEKDGEEKKRNPILKYIGKPRSTSHS</sequence>
<dbReference type="InterPro" id="IPR036305">
    <property type="entry name" value="RGS_sf"/>
</dbReference>
<dbReference type="InterPro" id="IPR044926">
    <property type="entry name" value="RGS_subdomain_2"/>
</dbReference>
<dbReference type="PANTHER" id="PTHR45872:SF1">
    <property type="entry name" value="RHO GUANINE NUCLEOTIDE EXCHANGE FACTOR 11"/>
    <property type="match status" value="1"/>
</dbReference>
<dbReference type="SMART" id="SM00228">
    <property type="entry name" value="PDZ"/>
    <property type="match status" value="1"/>
</dbReference>
<dbReference type="InterPro" id="IPR001478">
    <property type="entry name" value="PDZ"/>
</dbReference>
<dbReference type="AlphaFoldDB" id="A0A3Q3QHL4"/>
<feature type="compositionally biased region" description="Basic and acidic residues" evidence="2">
    <location>
        <begin position="483"/>
        <end position="492"/>
    </location>
</feature>
<feature type="coiled-coil region" evidence="1">
    <location>
        <begin position="172"/>
        <end position="225"/>
    </location>
</feature>
<dbReference type="CDD" id="cd23069">
    <property type="entry name" value="PDZ_ARHGEF11-12-like"/>
    <property type="match status" value="1"/>
</dbReference>
<dbReference type="PANTHER" id="PTHR45872">
    <property type="entry name" value="RHO GUANINE NUCLEOTIDE EXCHANGE FACTOR 2, ISOFORM D"/>
    <property type="match status" value="1"/>
</dbReference>
<dbReference type="GO" id="GO:0005737">
    <property type="term" value="C:cytoplasm"/>
    <property type="evidence" value="ECO:0007669"/>
    <property type="project" value="InterPro"/>
</dbReference>
<reference evidence="4" key="1">
    <citation type="submission" date="2025-08" db="UniProtKB">
        <authorList>
            <consortium name="Ensembl"/>
        </authorList>
    </citation>
    <scope>IDENTIFICATION</scope>
</reference>
<dbReference type="PROSITE" id="PS50106">
    <property type="entry name" value="PDZ"/>
    <property type="match status" value="1"/>
</dbReference>
<dbReference type="Gene3D" id="2.30.42.10">
    <property type="match status" value="1"/>
</dbReference>
<proteinExistence type="predicted"/>
<feature type="region of interest" description="Disordered" evidence="2">
    <location>
        <begin position="483"/>
        <end position="508"/>
    </location>
</feature>
<evidence type="ECO:0000313" key="5">
    <source>
        <dbReference type="Proteomes" id="UP000261600"/>
    </source>
</evidence>
<evidence type="ECO:0000259" key="3">
    <source>
        <dbReference type="PROSITE" id="PS50106"/>
    </source>
</evidence>
<dbReference type="SUPFAM" id="SSF50156">
    <property type="entry name" value="PDZ domain-like"/>
    <property type="match status" value="1"/>
</dbReference>
<dbReference type="SUPFAM" id="SSF48097">
    <property type="entry name" value="Regulator of G-protein signaling, RGS"/>
    <property type="match status" value="1"/>
</dbReference>
<dbReference type="InterPro" id="IPR015212">
    <property type="entry name" value="RGS-like_dom"/>
</dbReference>
<accession>A0A3Q3QHL4</accession>
<dbReference type="InterPro" id="IPR036034">
    <property type="entry name" value="PDZ_sf"/>
</dbReference>
<feature type="region of interest" description="Disordered" evidence="2">
    <location>
        <begin position="111"/>
        <end position="167"/>
    </location>
</feature>
<dbReference type="FunFam" id="2.30.42.10:FF:000033">
    <property type="entry name" value="Rho guanine nucleotide exchange factor (GEF) 11"/>
    <property type="match status" value="1"/>
</dbReference>
<dbReference type="GO" id="GO:0007186">
    <property type="term" value="P:G protein-coupled receptor signaling pathway"/>
    <property type="evidence" value="ECO:0007669"/>
    <property type="project" value="TreeGrafter"/>
</dbReference>
<dbReference type="Ensembl" id="ENSMALT00000013155.1">
    <property type="protein sequence ID" value="ENSMALP00000012876.1"/>
    <property type="gene ID" value="ENSMALG00000009117.1"/>
</dbReference>
<keyword evidence="1" id="KW-0175">Coiled coil</keyword>
<reference evidence="4" key="2">
    <citation type="submission" date="2025-09" db="UniProtKB">
        <authorList>
            <consortium name="Ensembl"/>
        </authorList>
    </citation>
    <scope>IDENTIFICATION</scope>
</reference>
<dbReference type="Proteomes" id="UP000261600">
    <property type="component" value="Unplaced"/>
</dbReference>
<dbReference type="Pfam" id="PF00595">
    <property type="entry name" value="PDZ"/>
    <property type="match status" value="1"/>
</dbReference>
<protein>
    <recommendedName>
        <fullName evidence="3">PDZ domain-containing protein</fullName>
    </recommendedName>
</protein>
<evidence type="ECO:0000313" key="4">
    <source>
        <dbReference type="Ensembl" id="ENSMALP00000012876.1"/>
    </source>
</evidence>